<feature type="domain" description="MATH" evidence="3">
    <location>
        <begin position="11"/>
        <end position="173"/>
    </location>
</feature>
<feature type="domain" description="BTB" evidence="2">
    <location>
        <begin position="376"/>
        <end position="443"/>
    </location>
</feature>
<dbReference type="PROSITE" id="PS50097">
    <property type="entry name" value="BTB"/>
    <property type="match status" value="1"/>
</dbReference>
<dbReference type="PROSITE" id="PS50144">
    <property type="entry name" value="MATH"/>
    <property type="match status" value="1"/>
</dbReference>
<dbReference type="Gene3D" id="3.30.710.10">
    <property type="entry name" value="Potassium Channel Kv1.1, Chain A"/>
    <property type="match status" value="1"/>
</dbReference>
<name>A0AAV1YTH5_9ARAC</name>
<dbReference type="Proteomes" id="UP001497382">
    <property type="component" value="Unassembled WGS sequence"/>
</dbReference>
<dbReference type="SUPFAM" id="SSF49599">
    <property type="entry name" value="TRAF domain-like"/>
    <property type="match status" value="1"/>
</dbReference>
<evidence type="ECO:0000259" key="2">
    <source>
        <dbReference type="PROSITE" id="PS50097"/>
    </source>
</evidence>
<dbReference type="EMBL" id="CAXIEN010000004">
    <property type="protein sequence ID" value="CAL1262213.1"/>
    <property type="molecule type" value="Genomic_DNA"/>
</dbReference>
<proteinExistence type="predicted"/>
<organism evidence="4 5">
    <name type="scientific">Larinioides sclopetarius</name>
    <dbReference type="NCBI Taxonomy" id="280406"/>
    <lineage>
        <taxon>Eukaryota</taxon>
        <taxon>Metazoa</taxon>
        <taxon>Ecdysozoa</taxon>
        <taxon>Arthropoda</taxon>
        <taxon>Chelicerata</taxon>
        <taxon>Arachnida</taxon>
        <taxon>Araneae</taxon>
        <taxon>Araneomorphae</taxon>
        <taxon>Entelegynae</taxon>
        <taxon>Araneoidea</taxon>
        <taxon>Araneidae</taxon>
        <taxon>Larinioides</taxon>
    </lineage>
</organism>
<evidence type="ECO:0000259" key="3">
    <source>
        <dbReference type="PROSITE" id="PS50144"/>
    </source>
</evidence>
<keyword evidence="5" id="KW-1185">Reference proteome</keyword>
<evidence type="ECO:0000313" key="5">
    <source>
        <dbReference type="Proteomes" id="UP001497382"/>
    </source>
</evidence>
<protein>
    <recommendedName>
        <fullName evidence="6">Speckle-type POZ protein</fullName>
    </recommendedName>
</protein>
<dbReference type="InterPro" id="IPR011333">
    <property type="entry name" value="SKP1/BTB/POZ_sf"/>
</dbReference>
<feature type="region of interest" description="Disordered" evidence="1">
    <location>
        <begin position="76"/>
        <end position="106"/>
    </location>
</feature>
<dbReference type="Pfam" id="PF00651">
    <property type="entry name" value="BTB"/>
    <property type="match status" value="1"/>
</dbReference>
<dbReference type="Gene3D" id="2.60.210.10">
    <property type="entry name" value="Apoptosis, Tumor Necrosis Factor Receptor Associated Protein 2, Chain A"/>
    <property type="match status" value="1"/>
</dbReference>
<reference evidence="4 5" key="1">
    <citation type="submission" date="2024-04" db="EMBL/GenBank/DDBJ databases">
        <authorList>
            <person name="Rising A."/>
            <person name="Reimegard J."/>
            <person name="Sonavane S."/>
            <person name="Akerstrom W."/>
            <person name="Nylinder S."/>
            <person name="Hedman E."/>
            <person name="Kallberg Y."/>
        </authorList>
    </citation>
    <scope>NUCLEOTIDE SEQUENCE [LARGE SCALE GENOMIC DNA]</scope>
</reference>
<dbReference type="CDD" id="cd18186">
    <property type="entry name" value="BTB_POZ_ZBTB_KLHL-like"/>
    <property type="match status" value="1"/>
</dbReference>
<evidence type="ECO:0000313" key="4">
    <source>
        <dbReference type="EMBL" id="CAL1262213.1"/>
    </source>
</evidence>
<dbReference type="SMART" id="SM00225">
    <property type="entry name" value="BTB"/>
    <property type="match status" value="1"/>
</dbReference>
<evidence type="ECO:0000256" key="1">
    <source>
        <dbReference type="SAM" id="MobiDB-lite"/>
    </source>
</evidence>
<dbReference type="AlphaFoldDB" id="A0AAV1YTH5"/>
<dbReference type="InterPro" id="IPR002083">
    <property type="entry name" value="MATH/TRAF_dom"/>
</dbReference>
<dbReference type="SUPFAM" id="SSF54695">
    <property type="entry name" value="POZ domain"/>
    <property type="match status" value="1"/>
</dbReference>
<dbReference type="GO" id="GO:0030163">
    <property type="term" value="P:protein catabolic process"/>
    <property type="evidence" value="ECO:0007669"/>
    <property type="project" value="UniProtKB-ARBA"/>
</dbReference>
<comment type="caution">
    <text evidence="4">The sequence shown here is derived from an EMBL/GenBank/DDBJ whole genome shotgun (WGS) entry which is preliminary data.</text>
</comment>
<dbReference type="Gene3D" id="6.10.250.3030">
    <property type="match status" value="1"/>
</dbReference>
<feature type="compositionally biased region" description="Acidic residues" evidence="1">
    <location>
        <begin position="77"/>
        <end position="106"/>
    </location>
</feature>
<evidence type="ECO:0008006" key="6">
    <source>
        <dbReference type="Google" id="ProtNLM"/>
    </source>
</evidence>
<accession>A0AAV1YTH5</accession>
<dbReference type="PANTHER" id="PTHR24413">
    <property type="entry name" value="SPECKLE-TYPE POZ PROTEIN"/>
    <property type="match status" value="1"/>
</dbReference>
<sequence>MASEDDRKRKCFTFIWKLENASYCYANVGDHLESPAFTVDEIDGTNWKLELDPSSIAFPTYLGFFLRRCEDARIEEGDAESEDDAESVDDAESEDDVEYEDDAEYEDDKSIEIDLEIALLSSDCKVLKSYEGKNSEFEKGDIFGNSIFASWNEVYEKRSVFLPQDTLTARCRIWKSVGEMSKDVQCFARTRIAVEKRSFLWKIEKFSTLYNEKQTCEIKSLSNGERLMSFDLFLKERIMTDEMIYLKVFPNFQKIKCCTFRLSIVDAFKNTVKCFQYEFWHRDCYGNKDFTLCYTKTELMEKKNIYLPNDELSLWCECAFSCGIALEGIEMVSNDAIAVEKKKPNNCSLNTENELSVPKSVLIDDFKSMLNDSILCDIKLKASSQSYPAHKCVLSARSPVFKAMFSNTMKEKINDCVDIKDLNDDTVSRMLRYIYSADVGKLEWGSATDLYEAADKYQILNLKDICSFYLKNNLCPQNACEALVLADLHQDGDLKAFVRDFILSHRENIFNSEE</sequence>
<dbReference type="InterPro" id="IPR000210">
    <property type="entry name" value="BTB/POZ_dom"/>
</dbReference>
<dbReference type="InterPro" id="IPR008974">
    <property type="entry name" value="TRAF-like"/>
</dbReference>
<gene>
    <name evidence="4" type="ORF">LARSCL_LOCUS864</name>
</gene>